<evidence type="ECO:0008006" key="3">
    <source>
        <dbReference type="Google" id="ProtNLM"/>
    </source>
</evidence>
<evidence type="ECO:0000313" key="1">
    <source>
        <dbReference type="EMBL" id="GBQ05781.1"/>
    </source>
</evidence>
<evidence type="ECO:0000313" key="2">
    <source>
        <dbReference type="Proteomes" id="UP001062901"/>
    </source>
</evidence>
<protein>
    <recommendedName>
        <fullName evidence="3">DUF1134 domain-containing protein</fullName>
    </recommendedName>
</protein>
<proteinExistence type="predicted"/>
<organism evidence="1 2">
    <name type="scientific">Saccharibacter floricola DSM 15669</name>
    <dbReference type="NCBI Taxonomy" id="1123227"/>
    <lineage>
        <taxon>Bacteria</taxon>
        <taxon>Pseudomonadati</taxon>
        <taxon>Pseudomonadota</taxon>
        <taxon>Alphaproteobacteria</taxon>
        <taxon>Acetobacterales</taxon>
        <taxon>Acetobacteraceae</taxon>
        <taxon>Saccharibacter</taxon>
    </lineage>
</organism>
<dbReference type="Proteomes" id="UP001062901">
    <property type="component" value="Unassembled WGS sequence"/>
</dbReference>
<accession>A0ABQ0NXR8</accession>
<comment type="caution">
    <text evidence="1">The sequence shown here is derived from an EMBL/GenBank/DDBJ whole genome shotgun (WGS) entry which is preliminary data.</text>
</comment>
<sequence length="172" mass="18269">MQESSYNSISKNTKLGEGYDVMTMVFPRINALVSGTMAAMLVSSPALAREMPAKPVGHVSFETHSADVGVGYTWGEGKLTYGHHTYRFKIKGGNAVSLGYSSLKAEGEVYNLKHLRDFDGAYGAVTAEATMSKGVGASLLKNSNGVRLKLKSKATGARLAAGLQGVSFEIEN</sequence>
<gene>
    <name evidence="1" type="ORF">AA15669_0629</name>
</gene>
<name>A0ABQ0NXR8_9PROT</name>
<reference evidence="1" key="1">
    <citation type="submission" date="2013-04" db="EMBL/GenBank/DDBJ databases">
        <title>The genome sequencing project of 58 acetic acid bacteria.</title>
        <authorList>
            <person name="Okamoto-Kainuma A."/>
            <person name="Ishikawa M."/>
            <person name="Umino S."/>
            <person name="Koizumi Y."/>
            <person name="Shiwa Y."/>
            <person name="Yoshikawa H."/>
            <person name="Matsutani M."/>
            <person name="Matsushita K."/>
        </authorList>
    </citation>
    <scope>NUCLEOTIDE SEQUENCE</scope>
    <source>
        <strain evidence="1">DSM 15669</strain>
    </source>
</reference>
<keyword evidence="2" id="KW-1185">Reference proteome</keyword>
<dbReference type="EMBL" id="BAQD01000007">
    <property type="protein sequence ID" value="GBQ05781.1"/>
    <property type="molecule type" value="Genomic_DNA"/>
</dbReference>